<proteinExistence type="predicted"/>
<keyword evidence="2" id="KW-1185">Reference proteome</keyword>
<evidence type="ECO:0008006" key="3">
    <source>
        <dbReference type="Google" id="ProtNLM"/>
    </source>
</evidence>
<evidence type="ECO:0000313" key="1">
    <source>
        <dbReference type="EMBL" id="CAJ0581588.1"/>
    </source>
</evidence>
<evidence type="ECO:0000313" key="2">
    <source>
        <dbReference type="Proteomes" id="UP001177023"/>
    </source>
</evidence>
<accession>A0AA36D8A5</accession>
<organism evidence="1 2">
    <name type="scientific">Mesorhabditis spiculigera</name>
    <dbReference type="NCBI Taxonomy" id="96644"/>
    <lineage>
        <taxon>Eukaryota</taxon>
        <taxon>Metazoa</taxon>
        <taxon>Ecdysozoa</taxon>
        <taxon>Nematoda</taxon>
        <taxon>Chromadorea</taxon>
        <taxon>Rhabditida</taxon>
        <taxon>Rhabditina</taxon>
        <taxon>Rhabditomorpha</taxon>
        <taxon>Rhabditoidea</taxon>
        <taxon>Rhabditidae</taxon>
        <taxon>Mesorhabditinae</taxon>
        <taxon>Mesorhabditis</taxon>
    </lineage>
</organism>
<name>A0AA36D8A5_9BILA</name>
<sequence>MFPAARMNSVLTAAVIDQLGIEELHKLRRVSKEFRSAVDERGLMPRKVKFMMIDARVPEMDEMAAKDEKIWLHETNMLIVDRQSGSFTACSYQNTISINSESARAFNAPFHRFIKLLPQIRSIEAVEMNVSTDYEPVDQLKQLLDCTDMWETWCGPPLPARRQEIAFSNDEWCLKTILRLAEIAFCLTRPSRPGLLHQIYIDLDMDNFNADAELVHFIVAFELEEMTESMAATDVAGAFWIFDK</sequence>
<feature type="non-terminal residue" evidence="1">
    <location>
        <position position="244"/>
    </location>
</feature>
<dbReference type="AlphaFoldDB" id="A0AA36D8A5"/>
<comment type="caution">
    <text evidence="1">The sequence shown here is derived from an EMBL/GenBank/DDBJ whole genome shotgun (WGS) entry which is preliminary data.</text>
</comment>
<dbReference type="Proteomes" id="UP001177023">
    <property type="component" value="Unassembled WGS sequence"/>
</dbReference>
<protein>
    <recommendedName>
        <fullName evidence="3">F-box domain-containing protein</fullName>
    </recommendedName>
</protein>
<gene>
    <name evidence="1" type="ORF">MSPICULIGERA_LOCUS19745</name>
</gene>
<reference evidence="1" key="1">
    <citation type="submission" date="2023-06" db="EMBL/GenBank/DDBJ databases">
        <authorList>
            <person name="Delattre M."/>
        </authorList>
    </citation>
    <scope>NUCLEOTIDE SEQUENCE</scope>
    <source>
        <strain evidence="1">AF72</strain>
    </source>
</reference>
<dbReference type="EMBL" id="CATQJA010002663">
    <property type="protein sequence ID" value="CAJ0581588.1"/>
    <property type="molecule type" value="Genomic_DNA"/>
</dbReference>